<evidence type="ECO:0000256" key="1">
    <source>
        <dbReference type="SAM" id="MobiDB-lite"/>
    </source>
</evidence>
<organism evidence="2 3">
    <name type="scientific">Trichomonas vaginalis (strain ATCC PRA-98 / G3)</name>
    <dbReference type="NCBI Taxonomy" id="412133"/>
    <lineage>
        <taxon>Eukaryota</taxon>
        <taxon>Metamonada</taxon>
        <taxon>Parabasalia</taxon>
        <taxon>Trichomonadida</taxon>
        <taxon>Trichomonadidae</taxon>
        <taxon>Trichomonas</taxon>
    </lineage>
</organism>
<dbReference type="VEuPathDB" id="TrichDB:TVAG_155080"/>
<proteinExistence type="predicted"/>
<dbReference type="KEGG" id="tva:4747892"/>
<dbReference type="AlphaFoldDB" id="A2FY13"/>
<dbReference type="InParanoid" id="A2FY13"/>
<feature type="region of interest" description="Disordered" evidence="1">
    <location>
        <begin position="51"/>
        <end position="70"/>
    </location>
</feature>
<protein>
    <submittedName>
        <fullName evidence="2">Uncharacterized protein</fullName>
    </submittedName>
</protein>
<dbReference type="Proteomes" id="UP000001542">
    <property type="component" value="Unassembled WGS sequence"/>
</dbReference>
<reference evidence="2" key="2">
    <citation type="journal article" date="2007" name="Science">
        <title>Draft genome sequence of the sexually transmitted pathogen Trichomonas vaginalis.</title>
        <authorList>
            <person name="Carlton J.M."/>
            <person name="Hirt R.P."/>
            <person name="Silva J.C."/>
            <person name="Delcher A.L."/>
            <person name="Schatz M."/>
            <person name="Zhao Q."/>
            <person name="Wortman J.R."/>
            <person name="Bidwell S.L."/>
            <person name="Alsmark U.C.M."/>
            <person name="Besteiro S."/>
            <person name="Sicheritz-Ponten T."/>
            <person name="Noel C.J."/>
            <person name="Dacks J.B."/>
            <person name="Foster P.G."/>
            <person name="Simillion C."/>
            <person name="Van de Peer Y."/>
            <person name="Miranda-Saavedra D."/>
            <person name="Barton G.J."/>
            <person name="Westrop G.D."/>
            <person name="Mueller S."/>
            <person name="Dessi D."/>
            <person name="Fiori P.L."/>
            <person name="Ren Q."/>
            <person name="Paulsen I."/>
            <person name="Zhang H."/>
            <person name="Bastida-Corcuera F.D."/>
            <person name="Simoes-Barbosa A."/>
            <person name="Brown M.T."/>
            <person name="Hayes R.D."/>
            <person name="Mukherjee M."/>
            <person name="Okumura C.Y."/>
            <person name="Schneider R."/>
            <person name="Smith A.J."/>
            <person name="Vanacova S."/>
            <person name="Villalvazo M."/>
            <person name="Haas B.J."/>
            <person name="Pertea M."/>
            <person name="Feldblyum T.V."/>
            <person name="Utterback T.R."/>
            <person name="Shu C.L."/>
            <person name="Osoegawa K."/>
            <person name="de Jong P.J."/>
            <person name="Hrdy I."/>
            <person name="Horvathova L."/>
            <person name="Zubacova Z."/>
            <person name="Dolezal P."/>
            <person name="Malik S.B."/>
            <person name="Logsdon J.M. Jr."/>
            <person name="Henze K."/>
            <person name="Gupta A."/>
            <person name="Wang C.C."/>
            <person name="Dunne R.L."/>
            <person name="Upcroft J.A."/>
            <person name="Upcroft P."/>
            <person name="White O."/>
            <person name="Salzberg S.L."/>
            <person name="Tang P."/>
            <person name="Chiu C.-H."/>
            <person name="Lee Y.-S."/>
            <person name="Embley T.M."/>
            <person name="Coombs G.H."/>
            <person name="Mottram J.C."/>
            <person name="Tachezy J."/>
            <person name="Fraser-Liggett C.M."/>
            <person name="Johnson P.J."/>
        </authorList>
    </citation>
    <scope>NUCLEOTIDE SEQUENCE [LARGE SCALE GENOMIC DNA]</scope>
    <source>
        <strain evidence="2">G3</strain>
    </source>
</reference>
<dbReference type="VEuPathDB" id="TrichDB:TVAGG3_1025600"/>
<gene>
    <name evidence="2" type="ORF">TVAG_155080</name>
</gene>
<accession>A2FY13</accession>
<sequence>MFGYNNLLREAEFDDLLYANIQLPSHRSEEDFEEQSLDSAASSFVDDFPTQAEVDSERPVEELTNSPYFV</sequence>
<dbReference type="EMBL" id="DS114127">
    <property type="protein sequence ID" value="EAX90212.1"/>
    <property type="molecule type" value="Genomic_DNA"/>
</dbReference>
<evidence type="ECO:0000313" key="3">
    <source>
        <dbReference type="Proteomes" id="UP000001542"/>
    </source>
</evidence>
<keyword evidence="3" id="KW-1185">Reference proteome</keyword>
<evidence type="ECO:0000313" key="2">
    <source>
        <dbReference type="EMBL" id="EAX90212.1"/>
    </source>
</evidence>
<name>A2FY13_TRIV3</name>
<dbReference type="RefSeq" id="XP_001303142.1">
    <property type="nucleotide sequence ID" value="XM_001303141.1"/>
</dbReference>
<reference evidence="2" key="1">
    <citation type="submission" date="2006-10" db="EMBL/GenBank/DDBJ databases">
        <authorList>
            <person name="Amadeo P."/>
            <person name="Zhao Q."/>
            <person name="Wortman J."/>
            <person name="Fraser-Liggett C."/>
            <person name="Carlton J."/>
        </authorList>
    </citation>
    <scope>NUCLEOTIDE SEQUENCE</scope>
    <source>
        <strain evidence="2">G3</strain>
    </source>
</reference>